<dbReference type="GO" id="GO:0008374">
    <property type="term" value="F:O-acyltransferase activity"/>
    <property type="evidence" value="ECO:0007669"/>
    <property type="project" value="TreeGrafter"/>
</dbReference>
<keyword evidence="6" id="KW-1185">Reference proteome</keyword>
<comment type="caution">
    <text evidence="5">The sequence shown here is derived from an EMBL/GenBank/DDBJ whole genome shotgun (WGS) entry which is preliminary data.</text>
</comment>
<evidence type="ECO:0000256" key="3">
    <source>
        <dbReference type="ARBA" id="ARBA00022737"/>
    </source>
</evidence>
<dbReference type="PANTHER" id="PTHR23416">
    <property type="entry name" value="SIALIC ACID SYNTHASE-RELATED"/>
    <property type="match status" value="1"/>
</dbReference>
<proteinExistence type="inferred from homology"/>
<dbReference type="SUPFAM" id="SSF51161">
    <property type="entry name" value="Trimeric LpxA-like enzymes"/>
    <property type="match status" value="1"/>
</dbReference>
<keyword evidence="4" id="KW-1133">Transmembrane helix</keyword>
<evidence type="ECO:0000313" key="6">
    <source>
        <dbReference type="Proteomes" id="UP000078287"/>
    </source>
</evidence>
<dbReference type="InterPro" id="IPR001451">
    <property type="entry name" value="Hexapep"/>
</dbReference>
<keyword evidence="3" id="KW-0677">Repeat</keyword>
<organism evidence="5 6">
    <name type="scientific">Chloroflexus islandicus</name>
    <dbReference type="NCBI Taxonomy" id="1707952"/>
    <lineage>
        <taxon>Bacteria</taxon>
        <taxon>Bacillati</taxon>
        <taxon>Chloroflexota</taxon>
        <taxon>Chloroflexia</taxon>
        <taxon>Chloroflexales</taxon>
        <taxon>Chloroflexineae</taxon>
        <taxon>Chloroflexaceae</taxon>
        <taxon>Chloroflexus</taxon>
    </lineage>
</organism>
<dbReference type="PROSITE" id="PS00101">
    <property type="entry name" value="HEXAPEP_TRANSFERASES"/>
    <property type="match status" value="1"/>
</dbReference>
<dbReference type="PANTHER" id="PTHR23416:SF23">
    <property type="entry name" value="ACETYLTRANSFERASE C18B11.09C-RELATED"/>
    <property type="match status" value="1"/>
</dbReference>
<feature type="transmembrane region" description="Helical" evidence="4">
    <location>
        <begin position="46"/>
        <end position="66"/>
    </location>
</feature>
<sequence>MVETRFAKLRRIMQEELGALQPRLLIMNGLIRLLPRYTAARLRSRLLRWAGFAIGHGTIIMGPVRLHGYGPIHRRLQIGQHCVINTDCFFDLNDCITIADHVGIGHEVMILTASHTMGAAEHRAGPLTTAPVAIESGAWIGARALLLPGITIGAGSVIAAGSVVTRDVLANTLVGGVPAKPIRHLL</sequence>
<dbReference type="Gene3D" id="2.160.10.10">
    <property type="entry name" value="Hexapeptide repeat proteins"/>
    <property type="match status" value="1"/>
</dbReference>
<dbReference type="InterPro" id="IPR011004">
    <property type="entry name" value="Trimer_LpxA-like_sf"/>
</dbReference>
<dbReference type="GO" id="GO:0005829">
    <property type="term" value="C:cytosol"/>
    <property type="evidence" value="ECO:0007669"/>
    <property type="project" value="TreeGrafter"/>
</dbReference>
<dbReference type="RefSeq" id="WP_066786806.1">
    <property type="nucleotide sequence ID" value="NZ_LWQS01000049.1"/>
</dbReference>
<name>A0A178MBC2_9CHLR</name>
<evidence type="ECO:0000313" key="5">
    <source>
        <dbReference type="EMBL" id="OAN46052.1"/>
    </source>
</evidence>
<comment type="similarity">
    <text evidence="1">Belongs to the transferase hexapeptide repeat family.</text>
</comment>
<protein>
    <submittedName>
        <fullName evidence="5">Transferase</fullName>
    </submittedName>
</protein>
<keyword evidence="4" id="KW-0812">Transmembrane</keyword>
<dbReference type="Proteomes" id="UP000078287">
    <property type="component" value="Unassembled WGS sequence"/>
</dbReference>
<dbReference type="STRING" id="1707952.A6A03_01995"/>
<keyword evidence="4" id="KW-0472">Membrane</keyword>
<dbReference type="OrthoDB" id="9812571at2"/>
<evidence type="ECO:0000256" key="4">
    <source>
        <dbReference type="SAM" id="Phobius"/>
    </source>
</evidence>
<dbReference type="EMBL" id="LWQS01000049">
    <property type="protein sequence ID" value="OAN46052.1"/>
    <property type="molecule type" value="Genomic_DNA"/>
</dbReference>
<accession>A0A178MBC2</accession>
<dbReference type="InterPro" id="IPR051159">
    <property type="entry name" value="Hexapeptide_acetyltransf"/>
</dbReference>
<evidence type="ECO:0000256" key="2">
    <source>
        <dbReference type="ARBA" id="ARBA00022679"/>
    </source>
</evidence>
<reference evidence="5 6" key="1">
    <citation type="submission" date="2016-04" db="EMBL/GenBank/DDBJ databases">
        <title>Chloroflexus islandicus sp. nov., a thermophilic filamentous anoxygenic phototrophic bacterium from geyser Strokkur (Iceland).</title>
        <authorList>
            <person name="Gaisin V.A."/>
            <person name="Kalashnikov A.M."/>
            <person name="Sukhacheva M.V."/>
            <person name="Grouzdev D.S."/>
            <person name="Ivanov T.M."/>
            <person name="Kuznetsov B."/>
            <person name="Gorlenko V.M."/>
        </authorList>
    </citation>
    <scope>NUCLEOTIDE SEQUENCE [LARGE SCALE GENOMIC DNA]</scope>
    <source>
        <strain evidence="6">isl-2</strain>
    </source>
</reference>
<dbReference type="AlphaFoldDB" id="A0A178MBC2"/>
<gene>
    <name evidence="5" type="ORF">A6A03_01995</name>
</gene>
<dbReference type="InterPro" id="IPR018357">
    <property type="entry name" value="Hexapep_transf_CS"/>
</dbReference>
<evidence type="ECO:0000256" key="1">
    <source>
        <dbReference type="ARBA" id="ARBA00007274"/>
    </source>
</evidence>
<dbReference type="Pfam" id="PF00132">
    <property type="entry name" value="Hexapep"/>
    <property type="match status" value="1"/>
</dbReference>
<keyword evidence="2 5" id="KW-0808">Transferase</keyword>